<dbReference type="EMBL" id="BAABDM010000002">
    <property type="protein sequence ID" value="GAA4094256.1"/>
    <property type="molecule type" value="Genomic_DNA"/>
</dbReference>
<keyword evidence="1" id="KW-1133">Transmembrane helix</keyword>
<keyword evidence="1" id="KW-0812">Transmembrane</keyword>
<gene>
    <name evidence="2" type="ORF">GCM10022414_17750</name>
</gene>
<comment type="caution">
    <text evidence="2">The sequence shown here is derived from an EMBL/GenBank/DDBJ whole genome shotgun (WGS) entry which is preliminary data.</text>
</comment>
<evidence type="ECO:0000256" key="1">
    <source>
        <dbReference type="SAM" id="Phobius"/>
    </source>
</evidence>
<proteinExistence type="predicted"/>
<organism evidence="2 3">
    <name type="scientific">Zhongshania borealis</name>
    <dbReference type="NCBI Taxonomy" id="889488"/>
    <lineage>
        <taxon>Bacteria</taxon>
        <taxon>Pseudomonadati</taxon>
        <taxon>Pseudomonadota</taxon>
        <taxon>Gammaproteobacteria</taxon>
        <taxon>Cellvibrionales</taxon>
        <taxon>Spongiibacteraceae</taxon>
        <taxon>Zhongshania</taxon>
    </lineage>
</organism>
<evidence type="ECO:0000313" key="2">
    <source>
        <dbReference type="EMBL" id="GAA4094256.1"/>
    </source>
</evidence>
<keyword evidence="3" id="KW-1185">Reference proteome</keyword>
<accession>A0ABP7WQ82</accession>
<evidence type="ECO:0000313" key="3">
    <source>
        <dbReference type="Proteomes" id="UP001500392"/>
    </source>
</evidence>
<keyword evidence="1" id="KW-0472">Membrane</keyword>
<reference evidence="3" key="1">
    <citation type="journal article" date="2019" name="Int. J. Syst. Evol. Microbiol.">
        <title>The Global Catalogue of Microorganisms (GCM) 10K type strain sequencing project: providing services to taxonomists for standard genome sequencing and annotation.</title>
        <authorList>
            <consortium name="The Broad Institute Genomics Platform"/>
            <consortium name="The Broad Institute Genome Sequencing Center for Infectious Disease"/>
            <person name="Wu L."/>
            <person name="Ma J."/>
        </authorList>
    </citation>
    <scope>NUCLEOTIDE SEQUENCE [LARGE SCALE GENOMIC DNA]</scope>
    <source>
        <strain evidence="3">JCM 17304</strain>
    </source>
</reference>
<dbReference type="Proteomes" id="UP001500392">
    <property type="component" value="Unassembled WGS sequence"/>
</dbReference>
<feature type="transmembrane region" description="Helical" evidence="1">
    <location>
        <begin position="18"/>
        <end position="37"/>
    </location>
</feature>
<sequence>MINSKDEAMSTNSSNKDLFNFNLSLLLGAIAVLMLFVPEIR</sequence>
<protein>
    <submittedName>
        <fullName evidence="2">Uncharacterized protein</fullName>
    </submittedName>
</protein>
<dbReference type="RefSeq" id="WP_344934815.1">
    <property type="nucleotide sequence ID" value="NZ_BAABDM010000002.1"/>
</dbReference>
<name>A0ABP7WQ82_9GAMM</name>